<comment type="caution">
    <text evidence="3">The sequence shown here is derived from an EMBL/GenBank/DDBJ whole genome shotgun (WGS) entry which is preliminary data.</text>
</comment>
<accession>A0A267MB47</accession>
<dbReference type="InterPro" id="IPR052913">
    <property type="entry name" value="Glycopeptide_resist_protein"/>
</dbReference>
<dbReference type="SMART" id="SM01208">
    <property type="entry name" value="G5"/>
    <property type="match status" value="1"/>
</dbReference>
<keyword evidence="4" id="KW-1185">Reference proteome</keyword>
<dbReference type="OrthoDB" id="9797191at2"/>
<dbReference type="Pfam" id="PF07501">
    <property type="entry name" value="G5"/>
    <property type="match status" value="1"/>
</dbReference>
<dbReference type="AlphaFoldDB" id="A0A267MB47"/>
<evidence type="ECO:0000259" key="2">
    <source>
        <dbReference type="PROSITE" id="PS51109"/>
    </source>
</evidence>
<reference evidence="3 4" key="1">
    <citation type="submission" date="2017-06" db="EMBL/GenBank/DDBJ databases">
        <title>Draft genome sequence of anaerobic fermentative bacterium Anaeromicrobium sediminis DY2726D isolated from West Pacific Ocean sediments.</title>
        <authorList>
            <person name="Zeng X."/>
        </authorList>
    </citation>
    <scope>NUCLEOTIDE SEQUENCE [LARGE SCALE GENOMIC DNA]</scope>
    <source>
        <strain evidence="3 4">DY2726D</strain>
    </source>
</reference>
<dbReference type="InterPro" id="IPR007391">
    <property type="entry name" value="Vancomycin_resist_VanW"/>
</dbReference>
<dbReference type="Gene3D" id="2.20.230.10">
    <property type="entry name" value="Resuscitation-promoting factor rpfb"/>
    <property type="match status" value="1"/>
</dbReference>
<dbReference type="PANTHER" id="PTHR35788:SF1">
    <property type="entry name" value="EXPORTED PROTEIN"/>
    <property type="match status" value="1"/>
</dbReference>
<dbReference type="PROSITE" id="PS51109">
    <property type="entry name" value="G5"/>
    <property type="match status" value="1"/>
</dbReference>
<gene>
    <name evidence="3" type="ORF">CCE28_20210</name>
</gene>
<evidence type="ECO:0000313" key="4">
    <source>
        <dbReference type="Proteomes" id="UP000216024"/>
    </source>
</evidence>
<dbReference type="InterPro" id="IPR011098">
    <property type="entry name" value="G5_dom"/>
</dbReference>
<evidence type="ECO:0000256" key="1">
    <source>
        <dbReference type="ARBA" id="ARBA00022729"/>
    </source>
</evidence>
<dbReference type="PANTHER" id="PTHR35788">
    <property type="entry name" value="EXPORTED PROTEIN-RELATED"/>
    <property type="match status" value="1"/>
</dbReference>
<organism evidence="3 4">
    <name type="scientific">Anaeromicrobium sediminis</name>
    <dbReference type="NCBI Taxonomy" id="1478221"/>
    <lineage>
        <taxon>Bacteria</taxon>
        <taxon>Bacillati</taxon>
        <taxon>Bacillota</taxon>
        <taxon>Clostridia</taxon>
        <taxon>Peptostreptococcales</taxon>
        <taxon>Thermotaleaceae</taxon>
        <taxon>Anaeromicrobium</taxon>
    </lineage>
</organism>
<evidence type="ECO:0000313" key="3">
    <source>
        <dbReference type="EMBL" id="PAB56801.1"/>
    </source>
</evidence>
<dbReference type="Proteomes" id="UP000216024">
    <property type="component" value="Unassembled WGS sequence"/>
</dbReference>
<sequence>MGGGFLMKKTKLLSCIIMVFILSFTLSYGESPNIYVEDIKVENIDKLNESLISIENSILNNEIIITYTHEDENMTLNYKLKDLGFKLDKVSVANDIYNSIYFNDQIGPNKDVHLKAHYIVDEKNFLAALAPLDEIPIPLMENAKLHISGDNITVIPEVNSFEFDKAKLMENIKATPLIGKNIFTVPTKLATASVTTKTFQNMELELLSEFTTKYSASNKPRSTNIAVATSYINGTLLKPGEVFSYNETVGRRTSERGFKVAGVYANGRVSKGLGGGICQTSTTLYNATLLGDLEIVDRSNHSLTVPYVPLSRDATVSWGVQDFKFKNNTDKDLYIYGSTTKNTVTFKIYGKKLDKEIKLISKVLSKKYASVQKIEDPNLNPGEEKVTDKGHTGYSSKLIKEVYKNGELLDSYVVSKDYYRTTPKIIKIGTKKEASQ</sequence>
<feature type="domain" description="G5" evidence="2">
    <location>
        <begin position="353"/>
        <end position="432"/>
    </location>
</feature>
<dbReference type="Pfam" id="PF04294">
    <property type="entry name" value="VanW"/>
    <property type="match status" value="1"/>
</dbReference>
<keyword evidence="1" id="KW-0732">Signal</keyword>
<name>A0A267MB47_9FIRM</name>
<dbReference type="EMBL" id="NIBG01000031">
    <property type="protein sequence ID" value="PAB56801.1"/>
    <property type="molecule type" value="Genomic_DNA"/>
</dbReference>
<proteinExistence type="predicted"/>
<protein>
    <recommendedName>
        <fullName evidence="2">G5 domain-containing protein</fullName>
    </recommendedName>
</protein>